<dbReference type="Proteomes" id="UP001358586">
    <property type="component" value="Chromosome 3"/>
</dbReference>
<name>A0ABR0QJ11_GOSAR</name>
<dbReference type="InterPro" id="IPR044730">
    <property type="entry name" value="RNase_H-like_dom_plant"/>
</dbReference>
<dbReference type="InterPro" id="IPR052929">
    <property type="entry name" value="RNase_H-like_EbsB-rel"/>
</dbReference>
<sequence length="638" mass="72394">MGRANLAHYNWLKNGDKNISYFHKIAIQRQFRGRIVELDDGNGRRISSTEELLHLAFEIGFDEHVLGLVENRVSGSMNDSLRKLFTEEEISSAGKMMAPLKAPGVDGFPAIFFQRYCHIIGPDISSYCLSILNGKNKIGDINKTHIVLIPKVEKPKNLSQFRLISLWQRVNFDKSLIYFGTNVDSITRENITSLLGVRVASSLEKYLGLPMMSNCLLAKVLKAQYYPSSDLLSAKVGSYPSFTWRSIYGARELMAEGLVWRVGSGDRINIWNDPWLPGKESNRISVQKILPNWSTVNQLIKSETNTWDKELIHNLVDEAITKRILSIPIFGANVENMLVWKYEGLGEYTMKSGYQALSTELLQINTYTSSNCVDYRGFYKSLWSLNILGKIKIHIWRLINGLLPHFCNLARRSLSTDVVCPLCKVDLEDSGHLLWNCELLQSVWASLQIQLRNKLVHEGVKPSLQELVGFIQGYGSDLSINQEISSPSPRSMAKEVWRPPVAGVFKLNFDAAFQHDLQLAVIAVIARDSEGEIVGAETYLFLNVSDACLAEARACERVLLFTVERGYWRLFIEGDSLTVIKIIQKKKKDKSVIRPITHQINLLNESFDAITYTFVPRLVKRTTHTLVMEGRRRQIFGV</sequence>
<protein>
    <recommendedName>
        <fullName evidence="5">Reverse transcriptase</fullName>
    </recommendedName>
</protein>
<evidence type="ECO:0000313" key="4">
    <source>
        <dbReference type="Proteomes" id="UP001358586"/>
    </source>
</evidence>
<dbReference type="CDD" id="cd06222">
    <property type="entry name" value="RNase_H_like"/>
    <property type="match status" value="1"/>
</dbReference>
<dbReference type="EMBL" id="JARKNE010000003">
    <property type="protein sequence ID" value="KAK5839304.1"/>
    <property type="molecule type" value="Genomic_DNA"/>
</dbReference>
<keyword evidence="4" id="KW-1185">Reference proteome</keyword>
<dbReference type="PANTHER" id="PTHR47074">
    <property type="entry name" value="BNAC02G40300D PROTEIN"/>
    <property type="match status" value="1"/>
</dbReference>
<accession>A0ABR0QJ11</accession>
<dbReference type="SUPFAM" id="SSF53098">
    <property type="entry name" value="Ribonuclease H-like"/>
    <property type="match status" value="1"/>
</dbReference>
<dbReference type="Pfam" id="PF13456">
    <property type="entry name" value="RVT_3"/>
    <property type="match status" value="1"/>
</dbReference>
<dbReference type="InterPro" id="IPR036397">
    <property type="entry name" value="RNaseH_sf"/>
</dbReference>
<reference evidence="3 4" key="1">
    <citation type="submission" date="2023-03" db="EMBL/GenBank/DDBJ databases">
        <title>WGS of Gossypium arboreum.</title>
        <authorList>
            <person name="Yu D."/>
        </authorList>
    </citation>
    <scope>NUCLEOTIDE SEQUENCE [LARGE SCALE GENOMIC DNA]</scope>
    <source>
        <tissue evidence="3">Leaf</tissue>
    </source>
</reference>
<feature type="domain" description="RNase H type-1" evidence="1">
    <location>
        <begin position="508"/>
        <end position="627"/>
    </location>
</feature>
<evidence type="ECO:0008006" key="5">
    <source>
        <dbReference type="Google" id="ProtNLM"/>
    </source>
</evidence>
<comment type="caution">
    <text evidence="3">The sequence shown here is derived from an EMBL/GenBank/DDBJ whole genome shotgun (WGS) entry which is preliminary data.</text>
</comment>
<dbReference type="PANTHER" id="PTHR47074:SF61">
    <property type="entry name" value="RNASE H TYPE-1 DOMAIN-CONTAINING PROTEIN"/>
    <property type="match status" value="1"/>
</dbReference>
<organism evidence="3 4">
    <name type="scientific">Gossypium arboreum</name>
    <name type="common">Tree cotton</name>
    <name type="synonym">Gossypium nanking</name>
    <dbReference type="NCBI Taxonomy" id="29729"/>
    <lineage>
        <taxon>Eukaryota</taxon>
        <taxon>Viridiplantae</taxon>
        <taxon>Streptophyta</taxon>
        <taxon>Embryophyta</taxon>
        <taxon>Tracheophyta</taxon>
        <taxon>Spermatophyta</taxon>
        <taxon>Magnoliopsida</taxon>
        <taxon>eudicotyledons</taxon>
        <taxon>Gunneridae</taxon>
        <taxon>Pentapetalae</taxon>
        <taxon>rosids</taxon>
        <taxon>malvids</taxon>
        <taxon>Malvales</taxon>
        <taxon>Malvaceae</taxon>
        <taxon>Malvoideae</taxon>
        <taxon>Gossypium</taxon>
    </lineage>
</organism>
<dbReference type="InterPro" id="IPR012337">
    <property type="entry name" value="RNaseH-like_sf"/>
</dbReference>
<evidence type="ECO:0000259" key="1">
    <source>
        <dbReference type="Pfam" id="PF13456"/>
    </source>
</evidence>
<proteinExistence type="predicted"/>
<gene>
    <name evidence="3" type="ORF">PVK06_008080</name>
</gene>
<dbReference type="Pfam" id="PF13966">
    <property type="entry name" value="zf-RVT"/>
    <property type="match status" value="1"/>
</dbReference>
<dbReference type="InterPro" id="IPR002156">
    <property type="entry name" value="RNaseH_domain"/>
</dbReference>
<evidence type="ECO:0000259" key="2">
    <source>
        <dbReference type="Pfam" id="PF13966"/>
    </source>
</evidence>
<dbReference type="Gene3D" id="3.30.420.10">
    <property type="entry name" value="Ribonuclease H-like superfamily/Ribonuclease H"/>
    <property type="match status" value="1"/>
</dbReference>
<evidence type="ECO:0000313" key="3">
    <source>
        <dbReference type="EMBL" id="KAK5839304.1"/>
    </source>
</evidence>
<feature type="domain" description="Reverse transcriptase zinc-binding" evidence="2">
    <location>
        <begin position="348"/>
        <end position="444"/>
    </location>
</feature>
<dbReference type="InterPro" id="IPR026960">
    <property type="entry name" value="RVT-Znf"/>
</dbReference>